<dbReference type="InterPro" id="IPR001119">
    <property type="entry name" value="SLH_dom"/>
</dbReference>
<dbReference type="InterPro" id="IPR051465">
    <property type="entry name" value="Cell_Envelope_Struct_Comp"/>
</dbReference>
<feature type="coiled-coil region" evidence="1">
    <location>
        <begin position="114"/>
        <end position="199"/>
    </location>
</feature>
<dbReference type="STRING" id="482827.SAMN04488243_11428"/>
<reference evidence="5" key="1">
    <citation type="submission" date="2016-10" db="EMBL/GenBank/DDBJ databases">
        <authorList>
            <person name="Varghese N."/>
            <person name="Submissions S."/>
        </authorList>
    </citation>
    <scope>NUCLEOTIDE SEQUENCE [LARGE SCALE GENOMIC DNA]</scope>
    <source>
        <strain evidence="5">CGMCC 1.6992</strain>
    </source>
</reference>
<keyword evidence="1" id="KW-0175">Coiled coil</keyword>
<evidence type="ECO:0000259" key="3">
    <source>
        <dbReference type="PROSITE" id="PS51272"/>
    </source>
</evidence>
<evidence type="ECO:0000256" key="2">
    <source>
        <dbReference type="SAM" id="SignalP"/>
    </source>
</evidence>
<dbReference type="OrthoDB" id="2382419at2"/>
<dbReference type="PANTHER" id="PTHR43308">
    <property type="entry name" value="OUTER MEMBRANE PROTEIN ALPHA-RELATED"/>
    <property type="match status" value="1"/>
</dbReference>
<dbReference type="PROSITE" id="PS51272">
    <property type="entry name" value="SLH"/>
    <property type="match status" value="1"/>
</dbReference>
<proteinExistence type="predicted"/>
<gene>
    <name evidence="4" type="ORF">SAMN04488243_11428</name>
</gene>
<keyword evidence="2" id="KW-0732">Signal</keyword>
<feature type="domain" description="SLH" evidence="3">
    <location>
        <begin position="15"/>
        <end position="78"/>
    </location>
</feature>
<dbReference type="EMBL" id="FNBC01000014">
    <property type="protein sequence ID" value="SDE87651.1"/>
    <property type="molecule type" value="Genomic_DNA"/>
</dbReference>
<name>A0A1G7GHS5_9DEIN</name>
<organism evidence="4 5">
    <name type="scientific">Thermus arciformis</name>
    <dbReference type="NCBI Taxonomy" id="482827"/>
    <lineage>
        <taxon>Bacteria</taxon>
        <taxon>Thermotogati</taxon>
        <taxon>Deinococcota</taxon>
        <taxon>Deinococci</taxon>
        <taxon>Thermales</taxon>
        <taxon>Thermaceae</taxon>
        <taxon>Thermus</taxon>
    </lineage>
</organism>
<accession>A0A1G7GHS5</accession>
<sequence>MRRVALATLLLAGSVKAQMADVPPGHWAEGAVRALLEKGVLTGFPDGTFRGNQAVNRYQAAVLLYRAYLTWTEEVLARVRKALEEAGAAPERIAELYGQVADLLEVVPEVRRALEDQGVRLEAMEKDLEEVRQALLTALEAQAALKDLEALEGAVSRLEKELGAQKAALAQMEARVKALEAALAELTQKVQENEAARVKDAQATGKRVYALEERTKALEERVDSRARAQVYAGVGERGPFGGLALEWKEAQVHLGTDRVEASFGAGSVRVAYRSLEGRSEATARAGLFQGIRLVGELGAGDGGYYFGAGYVEHEPEGGLLPGVHARIGLGAGLVGGEPGRYFVEAQGGAFLGPVDLTLGYGRYFGLGSGDTPFSALFATLVYPGEGFFGEARLAYAVPQEDIGRDRGLLVEGEVGFPLAPFRVSLQAGYRDGLWGRGVASHVDRFRFTTATGFYGGVRLSYEVRF</sequence>
<keyword evidence="5" id="KW-1185">Reference proteome</keyword>
<evidence type="ECO:0000256" key="1">
    <source>
        <dbReference type="SAM" id="Coils"/>
    </source>
</evidence>
<protein>
    <submittedName>
        <fullName evidence="4">S-layer homology domain-containing protein</fullName>
    </submittedName>
</protein>
<evidence type="ECO:0000313" key="5">
    <source>
        <dbReference type="Proteomes" id="UP000199446"/>
    </source>
</evidence>
<dbReference type="AlphaFoldDB" id="A0A1G7GHS5"/>
<feature type="signal peptide" evidence="2">
    <location>
        <begin position="1"/>
        <end position="19"/>
    </location>
</feature>
<evidence type="ECO:0000313" key="4">
    <source>
        <dbReference type="EMBL" id="SDE87651.1"/>
    </source>
</evidence>
<dbReference type="PANTHER" id="PTHR43308:SF1">
    <property type="entry name" value="OUTER MEMBRANE PROTEIN ALPHA"/>
    <property type="match status" value="1"/>
</dbReference>
<dbReference type="RefSeq" id="WP_093007010.1">
    <property type="nucleotide sequence ID" value="NZ_FNBC01000014.1"/>
</dbReference>
<dbReference type="Proteomes" id="UP000199446">
    <property type="component" value="Unassembled WGS sequence"/>
</dbReference>
<feature type="chain" id="PRO_5011660704" evidence="2">
    <location>
        <begin position="20"/>
        <end position="465"/>
    </location>
</feature>
<dbReference type="Pfam" id="PF00395">
    <property type="entry name" value="SLH"/>
    <property type="match status" value="1"/>
</dbReference>
<dbReference type="Gene3D" id="1.10.287.1490">
    <property type="match status" value="1"/>
</dbReference>